<protein>
    <submittedName>
        <fullName evidence="1">Uncharacterized protein</fullName>
    </submittedName>
</protein>
<comment type="caution">
    <text evidence="1">The sequence shown here is derived from an EMBL/GenBank/DDBJ whole genome shotgun (WGS) entry which is preliminary data.</text>
</comment>
<organism evidence="1 2">
    <name type="scientific">Owenia fusiformis</name>
    <name type="common">Polychaete worm</name>
    <dbReference type="NCBI Taxonomy" id="6347"/>
    <lineage>
        <taxon>Eukaryota</taxon>
        <taxon>Metazoa</taxon>
        <taxon>Spiralia</taxon>
        <taxon>Lophotrochozoa</taxon>
        <taxon>Annelida</taxon>
        <taxon>Polychaeta</taxon>
        <taxon>Sedentaria</taxon>
        <taxon>Canalipalpata</taxon>
        <taxon>Sabellida</taxon>
        <taxon>Oweniida</taxon>
        <taxon>Oweniidae</taxon>
        <taxon>Owenia</taxon>
    </lineage>
</organism>
<keyword evidence="2" id="KW-1185">Reference proteome</keyword>
<dbReference type="Proteomes" id="UP000749559">
    <property type="component" value="Unassembled WGS sequence"/>
</dbReference>
<evidence type="ECO:0000313" key="1">
    <source>
        <dbReference type="EMBL" id="CAH1787780.1"/>
    </source>
</evidence>
<name>A0A8J1UW59_OWEFU</name>
<sequence length="301" mass="34446">RIAELKRISRIEREKLNQLKINLGIAKTKAELGNVTSSSNSSTKAPTLPQFREIKDNFDPHSRRFEKYSISRGWESKYSNNNCDEKDNVIDPCSILPSDQLTQSNTERDINKQFQNECEHNSCIDLCSITPSDQSMQQKTKRDANNQFQRESEKVNVIDQSSITPSDQLVLSKTERDVNNQYNAKHNAIIKHNTSAYAQSSEVKPKTEFEKDCQQHANCSKEIYPNISTQSSIVTETNKHSHQNYGHDKSIKLNSFVEVTCNILQIEPLLVKPFTGVTKSVDLLEQNFDKSLRKIRDLPKI</sequence>
<feature type="non-terminal residue" evidence="1">
    <location>
        <position position="1"/>
    </location>
</feature>
<proteinExistence type="predicted"/>
<reference evidence="1" key="1">
    <citation type="submission" date="2022-03" db="EMBL/GenBank/DDBJ databases">
        <authorList>
            <person name="Martin C."/>
        </authorList>
    </citation>
    <scope>NUCLEOTIDE SEQUENCE</scope>
</reference>
<gene>
    <name evidence="1" type="ORF">OFUS_LOCUS13420</name>
</gene>
<evidence type="ECO:0000313" key="2">
    <source>
        <dbReference type="Proteomes" id="UP000749559"/>
    </source>
</evidence>
<accession>A0A8J1UW59</accession>
<feature type="non-terminal residue" evidence="1">
    <location>
        <position position="301"/>
    </location>
</feature>
<dbReference type="EMBL" id="CAIIXF020000006">
    <property type="protein sequence ID" value="CAH1787780.1"/>
    <property type="molecule type" value="Genomic_DNA"/>
</dbReference>
<dbReference type="AlphaFoldDB" id="A0A8J1UW59"/>